<dbReference type="AlphaFoldDB" id="A0A1G8KTD5"/>
<proteinExistence type="predicted"/>
<dbReference type="EMBL" id="FNEK01000003">
    <property type="protein sequence ID" value="SDI46632.1"/>
    <property type="molecule type" value="Genomic_DNA"/>
</dbReference>
<protein>
    <recommendedName>
        <fullName evidence="3">PAS domain-containing protein</fullName>
    </recommendedName>
</protein>
<organism evidence="1 2">
    <name type="scientific">Aliiruegeria lutimaris</name>
    <dbReference type="NCBI Taxonomy" id="571298"/>
    <lineage>
        <taxon>Bacteria</taxon>
        <taxon>Pseudomonadati</taxon>
        <taxon>Pseudomonadota</taxon>
        <taxon>Alphaproteobacteria</taxon>
        <taxon>Rhodobacterales</taxon>
        <taxon>Roseobacteraceae</taxon>
        <taxon>Aliiruegeria</taxon>
    </lineage>
</organism>
<name>A0A1G8KTD5_9RHOB</name>
<evidence type="ECO:0000313" key="1">
    <source>
        <dbReference type="EMBL" id="SDI46632.1"/>
    </source>
</evidence>
<evidence type="ECO:0008006" key="3">
    <source>
        <dbReference type="Google" id="ProtNLM"/>
    </source>
</evidence>
<accession>A0A1G8KTD5</accession>
<sequence>MNISTKEIGYRRLVDLAQAAALDQRQWDWFLKALSEMSGISGTHLFVHDYRSNIALGYREHGYDPEFMDSFERHFSALNAWAPAYLSATAGRVVRSTSAISDAEMEKTEFYNDWVRPQEDIIGGAFTVLARDRTHVTLIGGNVRRKDRDALEGRLQNLLQRLTPTLHHSVQVCRMLGRFAIDNAVLREGMEPEDTAIFALDRRGQVQFANRFGMKLLDDGDVVQQDLRARLRFTEPQPRAAFGRILRDLFEADNGIALPFFAKVQSRTPFLCRTVPVHGAHIPWLMTGGTDVSGYVLLLMRRVLPPMTGQDRL</sequence>
<dbReference type="OrthoDB" id="4457864at2"/>
<gene>
    <name evidence="1" type="ORF">SAMN04488026_100379</name>
</gene>
<dbReference type="RefSeq" id="WP_093148817.1">
    <property type="nucleotide sequence ID" value="NZ_FNEK01000003.1"/>
</dbReference>
<dbReference type="STRING" id="571298.SAMN04488026_100379"/>
<dbReference type="Proteomes" id="UP000199382">
    <property type="component" value="Unassembled WGS sequence"/>
</dbReference>
<evidence type="ECO:0000313" key="2">
    <source>
        <dbReference type="Proteomes" id="UP000199382"/>
    </source>
</evidence>
<reference evidence="1 2" key="1">
    <citation type="submission" date="2016-10" db="EMBL/GenBank/DDBJ databases">
        <authorList>
            <person name="de Groot N.N."/>
        </authorList>
    </citation>
    <scope>NUCLEOTIDE SEQUENCE [LARGE SCALE GENOMIC DNA]</scope>
    <source>
        <strain evidence="1 2">DSM 25294</strain>
    </source>
</reference>
<keyword evidence="2" id="KW-1185">Reference proteome</keyword>